<sequence length="177" mass="20364">MGSGAGNFIKILLRNFDVLAGPVVSLVYPLHASVRASETQSHADDKQWLTYWVLYSLHSSSSHSPNSSNGYRYGHTQLILTCWLVIPYFSGAAYVYEHFVRPVFVNPQSINIWYVPKKMDIFRKPDDVLTAAEKYIAENGPDAFQKILSRSDKSRRYKQPETMYGEEYQYQGNYKSF</sequence>
<dbReference type="PANTHER" id="PTHR12300">
    <property type="entry name" value="HVA22-LIKE PROTEINS"/>
    <property type="match status" value="1"/>
</dbReference>
<evidence type="ECO:0000256" key="6">
    <source>
        <dbReference type="RuleBase" id="RU362006"/>
    </source>
</evidence>
<evidence type="ECO:0000313" key="7">
    <source>
        <dbReference type="EMBL" id="KAF3526545.1"/>
    </source>
</evidence>
<dbReference type="Proteomes" id="UP000712600">
    <property type="component" value="Unassembled WGS sequence"/>
</dbReference>
<keyword evidence="3" id="KW-0812">Transmembrane</keyword>
<dbReference type="GO" id="GO:0016020">
    <property type="term" value="C:membrane"/>
    <property type="evidence" value="ECO:0007669"/>
    <property type="project" value="UniProtKB-SubCell"/>
</dbReference>
<evidence type="ECO:0000256" key="1">
    <source>
        <dbReference type="ARBA" id="ARBA00004141"/>
    </source>
</evidence>
<evidence type="ECO:0000256" key="2">
    <source>
        <dbReference type="ARBA" id="ARBA00008573"/>
    </source>
</evidence>
<evidence type="ECO:0000256" key="5">
    <source>
        <dbReference type="ARBA" id="ARBA00023136"/>
    </source>
</evidence>
<dbReference type="EMBL" id="QGKX02001347">
    <property type="protein sequence ID" value="KAF3526545.1"/>
    <property type="molecule type" value="Genomic_DNA"/>
</dbReference>
<comment type="caution">
    <text evidence="7">The sequence shown here is derived from an EMBL/GenBank/DDBJ whole genome shotgun (WGS) entry which is preliminary data.</text>
</comment>
<keyword evidence="5" id="KW-0472">Membrane</keyword>
<name>A0A8S9PWY7_BRACR</name>
<evidence type="ECO:0000313" key="8">
    <source>
        <dbReference type="Proteomes" id="UP000712600"/>
    </source>
</evidence>
<dbReference type="PANTHER" id="PTHR12300:SF161">
    <property type="entry name" value="RECEPTOR EXPRESSION-ENHANCING PROTEIN"/>
    <property type="match status" value="1"/>
</dbReference>
<evidence type="ECO:0000256" key="3">
    <source>
        <dbReference type="ARBA" id="ARBA00022692"/>
    </source>
</evidence>
<accession>A0A8S9PWY7</accession>
<comment type="similarity">
    <text evidence="2 6">Belongs to the DP1 family.</text>
</comment>
<dbReference type="InterPro" id="IPR004345">
    <property type="entry name" value="TB2_DP1_HVA22"/>
</dbReference>
<reference evidence="7" key="1">
    <citation type="submission" date="2019-12" db="EMBL/GenBank/DDBJ databases">
        <title>Genome sequencing and annotation of Brassica cretica.</title>
        <authorList>
            <person name="Studholme D.J."/>
            <person name="Sarris P."/>
        </authorList>
    </citation>
    <scope>NUCLEOTIDE SEQUENCE</scope>
    <source>
        <strain evidence="7">PFS-109/04</strain>
        <tissue evidence="7">Leaf</tissue>
    </source>
</reference>
<organism evidence="7 8">
    <name type="scientific">Brassica cretica</name>
    <name type="common">Mustard</name>
    <dbReference type="NCBI Taxonomy" id="69181"/>
    <lineage>
        <taxon>Eukaryota</taxon>
        <taxon>Viridiplantae</taxon>
        <taxon>Streptophyta</taxon>
        <taxon>Embryophyta</taxon>
        <taxon>Tracheophyta</taxon>
        <taxon>Spermatophyta</taxon>
        <taxon>Magnoliopsida</taxon>
        <taxon>eudicotyledons</taxon>
        <taxon>Gunneridae</taxon>
        <taxon>Pentapetalae</taxon>
        <taxon>rosids</taxon>
        <taxon>malvids</taxon>
        <taxon>Brassicales</taxon>
        <taxon>Brassicaceae</taxon>
        <taxon>Brassiceae</taxon>
        <taxon>Brassica</taxon>
    </lineage>
</organism>
<comment type="subcellular location">
    <subcellularLocation>
        <location evidence="1 6">Membrane</location>
        <topology evidence="1 6">Multi-pass membrane protein</topology>
    </subcellularLocation>
</comment>
<protein>
    <recommendedName>
        <fullName evidence="6">HVA22-like protein</fullName>
    </recommendedName>
</protein>
<keyword evidence="4" id="KW-1133">Transmembrane helix</keyword>
<gene>
    <name evidence="7" type="ORF">F2Q69_00051597</name>
</gene>
<dbReference type="Pfam" id="PF03134">
    <property type="entry name" value="TB2_DP1_HVA22"/>
    <property type="match status" value="1"/>
</dbReference>
<dbReference type="AlphaFoldDB" id="A0A8S9PWY7"/>
<evidence type="ECO:0000256" key="4">
    <source>
        <dbReference type="ARBA" id="ARBA00022989"/>
    </source>
</evidence>
<proteinExistence type="inferred from homology"/>